<accession>A0AAJ8LCL8</accession>
<feature type="region of interest" description="Disordered" evidence="1">
    <location>
        <begin position="456"/>
        <end position="541"/>
    </location>
</feature>
<protein>
    <submittedName>
        <fullName evidence="2">Uncharacterized protein</fullName>
    </submittedName>
</protein>
<dbReference type="EMBL" id="CP144051">
    <property type="protein sequence ID" value="WWD16053.1"/>
    <property type="molecule type" value="Genomic_DNA"/>
</dbReference>
<reference evidence="2" key="2">
    <citation type="submission" date="2024-01" db="EMBL/GenBank/DDBJ databases">
        <title>Comparative genomics of Cryptococcus and Kwoniella reveals pathogenesis evolution and contrasting modes of karyotype evolution via chromosome fusion or intercentromeric recombination.</title>
        <authorList>
            <person name="Coelho M.A."/>
            <person name="David-Palma M."/>
            <person name="Shea T."/>
            <person name="Bowers K."/>
            <person name="McGinley-Smith S."/>
            <person name="Mohammad A.W."/>
            <person name="Gnirke A."/>
            <person name="Yurkov A.M."/>
            <person name="Nowrousian M."/>
            <person name="Sun S."/>
            <person name="Cuomo C.A."/>
            <person name="Heitman J."/>
        </authorList>
    </citation>
    <scope>NUCLEOTIDE SEQUENCE</scope>
    <source>
        <strain evidence="2">CBS 12478</strain>
    </source>
</reference>
<sequence length="541" mass="60168">MLSHEKLSSILERAPAAHLGEILDYAHRFEKILSTAQAYTTSNKHHVMSTCITTKSPKFTHPALLLGLATPPLTPVSPTAGAADFSLARGVAPAKPTVKTVTSPLSPTAGVADTATATPKSSSKTVTSPSTPTSTAAANAAAPTAVTASAPVKFAEPAVNYAMLRSMHVHALRYVIAKLVWERQNNQYIPGQDAYWRSDIMISELEDELQAVLAAQESLDRFPNIFAPTNFPKPHGPLTEEVDFANYKKKVEEERQLNMKMEAQLPWLRQLFIGPKDKYQAADDKRLREQLQHGIDYEIEYLLPTANLEVLHKGIKHPPVPGYKPPPPKKTYEQLRYEKEKAKVAAYLEANPQSGLESLAQPQQQRRGSTTTKAPAPRIGPLTKEEYISTLPKFGPMTKDQSLLPKQREQRHQILDWMRRPWGQWDEQAAELMDQLANLARDRLAEEKKVAKKLEQAKEAKEKEKEKVKEEGKEGDDDEAKKEGKDAAKEEKDKGEKAEGEAKDNGKEGKGEKAKDTAETAKENNVEDKQENKVDPEAEKK</sequence>
<evidence type="ECO:0000313" key="2">
    <source>
        <dbReference type="EMBL" id="WWD16053.1"/>
    </source>
</evidence>
<organism evidence="2 3">
    <name type="scientific">Kwoniella shandongensis</name>
    <dbReference type="NCBI Taxonomy" id="1734106"/>
    <lineage>
        <taxon>Eukaryota</taxon>
        <taxon>Fungi</taxon>
        <taxon>Dikarya</taxon>
        <taxon>Basidiomycota</taxon>
        <taxon>Agaricomycotina</taxon>
        <taxon>Tremellomycetes</taxon>
        <taxon>Tremellales</taxon>
        <taxon>Cryptococcaceae</taxon>
        <taxon>Kwoniella</taxon>
    </lineage>
</organism>
<dbReference type="RefSeq" id="XP_031862668.2">
    <property type="nucleotide sequence ID" value="XM_032002861.2"/>
</dbReference>
<feature type="compositionally biased region" description="Low complexity" evidence="1">
    <location>
        <begin position="114"/>
        <end position="136"/>
    </location>
</feature>
<feature type="compositionally biased region" description="Polar residues" evidence="1">
    <location>
        <begin position="354"/>
        <end position="373"/>
    </location>
</feature>
<dbReference type="GeneID" id="43586979"/>
<name>A0AAJ8LCL8_9TREE</name>
<feature type="region of interest" description="Disordered" evidence="1">
    <location>
        <begin position="98"/>
        <end position="136"/>
    </location>
</feature>
<evidence type="ECO:0000313" key="3">
    <source>
        <dbReference type="Proteomes" id="UP000322225"/>
    </source>
</evidence>
<feature type="compositionally biased region" description="Basic and acidic residues" evidence="1">
    <location>
        <begin position="456"/>
        <end position="472"/>
    </location>
</feature>
<dbReference type="AlphaFoldDB" id="A0AAJ8LCL8"/>
<feature type="region of interest" description="Disordered" evidence="1">
    <location>
        <begin position="354"/>
        <end position="378"/>
    </location>
</feature>
<dbReference type="Proteomes" id="UP000322225">
    <property type="component" value="Chromosome 1"/>
</dbReference>
<proteinExistence type="predicted"/>
<evidence type="ECO:0000256" key="1">
    <source>
        <dbReference type="SAM" id="MobiDB-lite"/>
    </source>
</evidence>
<gene>
    <name evidence="2" type="ORF">CI109_100478</name>
</gene>
<keyword evidence="3" id="KW-1185">Reference proteome</keyword>
<feature type="compositionally biased region" description="Basic and acidic residues" evidence="1">
    <location>
        <begin position="479"/>
        <end position="541"/>
    </location>
</feature>
<reference evidence="2" key="1">
    <citation type="submission" date="2017-08" db="EMBL/GenBank/DDBJ databases">
        <authorList>
            <person name="Cuomo C."/>
            <person name="Billmyre B."/>
            <person name="Heitman J."/>
        </authorList>
    </citation>
    <scope>NUCLEOTIDE SEQUENCE</scope>
    <source>
        <strain evidence="2">CBS 12478</strain>
    </source>
</reference>
<dbReference type="KEGG" id="ksn:43586979"/>